<proteinExistence type="predicted"/>
<comment type="caution">
    <text evidence="1">The sequence shown here is derived from an EMBL/GenBank/DDBJ whole genome shotgun (WGS) entry which is preliminary data.</text>
</comment>
<gene>
    <name evidence="1" type="ORF">J2S01_002693</name>
</gene>
<name>A0ABT9YD32_9FIRM</name>
<reference evidence="1 2" key="1">
    <citation type="submission" date="2023-07" db="EMBL/GenBank/DDBJ databases">
        <title>Genomic Encyclopedia of Type Strains, Phase IV (KMG-IV): sequencing the most valuable type-strain genomes for metagenomic binning, comparative biology and taxonomic classification.</title>
        <authorList>
            <person name="Goeker M."/>
        </authorList>
    </citation>
    <scope>NUCLEOTIDE SEQUENCE [LARGE SCALE GENOMIC DNA]</scope>
    <source>
        <strain evidence="1 2">DSM 16980</strain>
    </source>
</reference>
<evidence type="ECO:0000313" key="1">
    <source>
        <dbReference type="EMBL" id="MDQ0204959.1"/>
    </source>
</evidence>
<dbReference type="Proteomes" id="UP001239167">
    <property type="component" value="Unassembled WGS sequence"/>
</dbReference>
<organism evidence="1 2">
    <name type="scientific">Pectinatus haikarae</name>
    <dbReference type="NCBI Taxonomy" id="349096"/>
    <lineage>
        <taxon>Bacteria</taxon>
        <taxon>Bacillati</taxon>
        <taxon>Bacillota</taxon>
        <taxon>Negativicutes</taxon>
        <taxon>Selenomonadales</taxon>
        <taxon>Selenomonadaceae</taxon>
        <taxon>Pectinatus</taxon>
    </lineage>
</organism>
<accession>A0ABT9YD32</accession>
<evidence type="ECO:0000313" key="2">
    <source>
        <dbReference type="Proteomes" id="UP001239167"/>
    </source>
</evidence>
<sequence>MKQVQKAADEKQKLLANRELLCHNGLQRINNY</sequence>
<protein>
    <submittedName>
        <fullName evidence="1">Uncharacterized protein</fullName>
    </submittedName>
</protein>
<dbReference type="EMBL" id="JAUSUE010000024">
    <property type="protein sequence ID" value="MDQ0204959.1"/>
    <property type="molecule type" value="Genomic_DNA"/>
</dbReference>
<keyword evidence="2" id="KW-1185">Reference proteome</keyword>